<feature type="transmembrane region" description="Helical" evidence="7">
    <location>
        <begin position="363"/>
        <end position="379"/>
    </location>
</feature>
<keyword evidence="2" id="KW-1003">Cell membrane</keyword>
<dbReference type="NCBIfam" id="TIGR00360">
    <property type="entry name" value="ComEC_N-term"/>
    <property type="match status" value="1"/>
</dbReference>
<protein>
    <submittedName>
        <fullName evidence="9">DNA transporter</fullName>
    </submittedName>
</protein>
<gene>
    <name evidence="9" type="ORF">B5P24_12930</name>
</gene>
<keyword evidence="4 7" id="KW-1133">Transmembrane helix</keyword>
<name>A0A225CQ31_9MICO</name>
<evidence type="ECO:0000313" key="10">
    <source>
        <dbReference type="Proteomes" id="UP000215316"/>
    </source>
</evidence>
<evidence type="ECO:0000256" key="5">
    <source>
        <dbReference type="ARBA" id="ARBA00023136"/>
    </source>
</evidence>
<reference evidence="9" key="1">
    <citation type="submission" date="2017-08" db="EMBL/GenBank/DDBJ databases">
        <title>Genomes of multiple Clavibacter strains from different subspecies.</title>
        <authorList>
            <person name="Yuan X.-K."/>
            <person name="Li X.-S."/>
            <person name="Nie J."/>
            <person name="De Boer S.H."/>
        </authorList>
    </citation>
    <scope>NUCLEOTIDE SEQUENCE [LARGE SCALE GENOMIC DNA]</scope>
    <source>
        <strain evidence="9">ATCC 33566</strain>
    </source>
</reference>
<organism evidence="9 10">
    <name type="scientific">Clavibacter tessellarius</name>
    <dbReference type="NCBI Taxonomy" id="31965"/>
    <lineage>
        <taxon>Bacteria</taxon>
        <taxon>Bacillati</taxon>
        <taxon>Actinomycetota</taxon>
        <taxon>Actinomycetes</taxon>
        <taxon>Micrococcales</taxon>
        <taxon>Microbacteriaceae</taxon>
        <taxon>Clavibacter</taxon>
    </lineage>
</organism>
<feature type="compositionally biased region" description="Basic residues" evidence="6">
    <location>
        <begin position="94"/>
        <end position="111"/>
    </location>
</feature>
<dbReference type="PANTHER" id="PTHR30619:SF1">
    <property type="entry name" value="RECOMBINATION PROTEIN 2"/>
    <property type="match status" value="1"/>
</dbReference>
<feature type="transmembrane region" description="Helical" evidence="7">
    <location>
        <begin position="40"/>
        <end position="65"/>
    </location>
</feature>
<keyword evidence="5 7" id="KW-0472">Membrane</keyword>
<evidence type="ECO:0000256" key="1">
    <source>
        <dbReference type="ARBA" id="ARBA00004651"/>
    </source>
</evidence>
<feature type="transmembrane region" description="Helical" evidence="7">
    <location>
        <begin position="126"/>
        <end position="149"/>
    </location>
</feature>
<keyword evidence="3 7" id="KW-0812">Transmembrane</keyword>
<sequence length="619" mass="61507">MTPPRADPTARDHPGRSPRDHPLRRPGDVRGGRKRARTAAAAAAPLDLRLAIPAAVGWCATAAAIGVSGSAAPAAALAAALAAVVALTSVVASRRSRRAEHRRGPLARRRGVRDGSRRPARARPGILRGSAGLAVAAGMAAMLLGAAAAREPLRHPAELEAAAAAHGMVVADVVLDESPAPVAGRPSGGSAAPARVRIVGHLRAIHVGAEAHGRAADLTVTPPAPVPVVVFASASAVGGARSGVGSTVRLSAAVRPADPGDEAAYLLLARGTLERVARPDGPLALADGLRAGLTRAASELPGPGAQLLPGLAIGDVSQVPADLVQTMKDTSLTHLTAVSGANCAVIVGLVLALSAAVGLRRPGRAVAAVAALAAFVVLVTPQPSVLRAAVMAAVLIVSTVTGRPSRGLPALALAVVILLTTDPWLARDLGFALSVLATAGLLALAPPLADRLARRMPRRLAEALAIPVAAQVACQPVLLVLQPGLPVHGVLANLLAEPAAAPATVAGLVACVLLPVWPAAGGLALRIAWLPSSWIAAVARVMSELPWGRIPWPTGPGGVVALTLASALVVAALALGRGPGEREPAISAAGAPAPSAAPPPASEAAPAPLPATGDVPPDG</sequence>
<feature type="transmembrane region" description="Helical" evidence="7">
    <location>
        <begin position="555"/>
        <end position="575"/>
    </location>
</feature>
<dbReference type="PANTHER" id="PTHR30619">
    <property type="entry name" value="DNA INTERNALIZATION/COMPETENCE PROTEIN COMEC/REC2"/>
    <property type="match status" value="1"/>
</dbReference>
<dbReference type="RefSeq" id="WP_094130312.1">
    <property type="nucleotide sequence ID" value="NZ_JBHUJP010000004.1"/>
</dbReference>
<feature type="transmembrane region" description="Helical" evidence="7">
    <location>
        <begin position="431"/>
        <end position="448"/>
    </location>
</feature>
<evidence type="ECO:0000256" key="3">
    <source>
        <dbReference type="ARBA" id="ARBA00022692"/>
    </source>
</evidence>
<feature type="compositionally biased region" description="Basic and acidic residues" evidence="6">
    <location>
        <begin position="8"/>
        <end position="31"/>
    </location>
</feature>
<feature type="compositionally biased region" description="Low complexity" evidence="6">
    <location>
        <begin position="585"/>
        <end position="594"/>
    </location>
</feature>
<evidence type="ECO:0000256" key="4">
    <source>
        <dbReference type="ARBA" id="ARBA00022989"/>
    </source>
</evidence>
<comment type="subcellular location">
    <subcellularLocation>
        <location evidence="1">Cell membrane</location>
        <topology evidence="1">Multi-pass membrane protein</topology>
    </subcellularLocation>
</comment>
<evidence type="ECO:0000256" key="7">
    <source>
        <dbReference type="SAM" id="Phobius"/>
    </source>
</evidence>
<feature type="region of interest" description="Disordered" evidence="6">
    <location>
        <begin position="94"/>
        <end position="123"/>
    </location>
</feature>
<comment type="caution">
    <text evidence="9">The sequence shown here is derived from an EMBL/GenBank/DDBJ whole genome shotgun (WGS) entry which is preliminary data.</text>
</comment>
<dbReference type="InterPro" id="IPR052159">
    <property type="entry name" value="Competence_DNA_uptake"/>
</dbReference>
<dbReference type="Proteomes" id="UP000215316">
    <property type="component" value="Unassembled WGS sequence"/>
</dbReference>
<dbReference type="GO" id="GO:0005886">
    <property type="term" value="C:plasma membrane"/>
    <property type="evidence" value="ECO:0007669"/>
    <property type="project" value="UniProtKB-SubCell"/>
</dbReference>
<accession>A0A225CQ31</accession>
<evidence type="ECO:0000256" key="2">
    <source>
        <dbReference type="ARBA" id="ARBA00022475"/>
    </source>
</evidence>
<dbReference type="InterPro" id="IPR004477">
    <property type="entry name" value="ComEC_N"/>
</dbReference>
<feature type="transmembrane region" description="Helical" evidence="7">
    <location>
        <begin position="335"/>
        <end position="356"/>
    </location>
</feature>
<dbReference type="AlphaFoldDB" id="A0A225CQ31"/>
<feature type="region of interest" description="Disordered" evidence="6">
    <location>
        <begin position="1"/>
        <end position="36"/>
    </location>
</feature>
<feature type="region of interest" description="Disordered" evidence="6">
    <location>
        <begin position="580"/>
        <end position="619"/>
    </location>
</feature>
<evidence type="ECO:0000256" key="6">
    <source>
        <dbReference type="SAM" id="MobiDB-lite"/>
    </source>
</evidence>
<dbReference type="EMBL" id="MZMQ01000001">
    <property type="protein sequence ID" value="OQJ63832.1"/>
    <property type="molecule type" value="Genomic_DNA"/>
</dbReference>
<evidence type="ECO:0000313" key="9">
    <source>
        <dbReference type="EMBL" id="OQJ63832.1"/>
    </source>
</evidence>
<keyword evidence="10" id="KW-1185">Reference proteome</keyword>
<feature type="transmembrane region" description="Helical" evidence="7">
    <location>
        <begin position="71"/>
        <end position="93"/>
    </location>
</feature>
<feature type="domain" description="ComEC/Rec2-related protein" evidence="8">
    <location>
        <begin position="311"/>
        <end position="573"/>
    </location>
</feature>
<dbReference type="Pfam" id="PF03772">
    <property type="entry name" value="Competence"/>
    <property type="match status" value="1"/>
</dbReference>
<evidence type="ECO:0000259" key="8">
    <source>
        <dbReference type="Pfam" id="PF03772"/>
    </source>
</evidence>
<proteinExistence type="predicted"/>
<dbReference type="OrthoDB" id="7177610at2"/>